<gene>
    <name evidence="3" type="ORF">PGABG01_0711400</name>
</gene>
<feature type="coiled-coil region" evidence="1">
    <location>
        <begin position="672"/>
        <end position="706"/>
    </location>
</feature>
<evidence type="ECO:0000256" key="2">
    <source>
        <dbReference type="SAM" id="Phobius"/>
    </source>
</evidence>
<keyword evidence="4" id="KW-1185">Reference proteome</keyword>
<keyword evidence="2" id="KW-1133">Transmembrane helix</keyword>
<feature type="transmembrane region" description="Helical" evidence="2">
    <location>
        <begin position="346"/>
        <end position="366"/>
    </location>
</feature>
<keyword evidence="2" id="KW-0812">Transmembrane</keyword>
<name>A0ABY1UL31_9APIC</name>
<protein>
    <submittedName>
        <fullName evidence="3">Uncharacterized protein</fullName>
    </submittedName>
</protein>
<keyword evidence="2" id="KW-0472">Membrane</keyword>
<evidence type="ECO:0000313" key="3">
    <source>
        <dbReference type="EMBL" id="SOV12869.1"/>
    </source>
</evidence>
<dbReference type="EMBL" id="LT969430">
    <property type="protein sequence ID" value="SOV12869.1"/>
    <property type="molecule type" value="Genomic_DNA"/>
</dbReference>
<organism evidence="3 4">
    <name type="scientific">Plasmodium gaboni</name>
    <dbReference type="NCBI Taxonomy" id="647221"/>
    <lineage>
        <taxon>Eukaryota</taxon>
        <taxon>Sar</taxon>
        <taxon>Alveolata</taxon>
        <taxon>Apicomplexa</taxon>
        <taxon>Aconoidasida</taxon>
        <taxon>Haemosporida</taxon>
        <taxon>Plasmodiidae</taxon>
        <taxon>Plasmodium</taxon>
        <taxon>Plasmodium (Laverania)</taxon>
    </lineage>
</organism>
<keyword evidence="1" id="KW-0175">Coiled coil</keyword>
<reference evidence="3" key="1">
    <citation type="submission" date="2016-09" db="EMBL/GenBank/DDBJ databases">
        <authorList>
            <consortium name="Pathogen Informatics"/>
            <person name="Sun Q."/>
            <person name="Inoue M."/>
        </authorList>
    </citation>
    <scope>NUCLEOTIDE SEQUENCE</scope>
</reference>
<dbReference type="Proteomes" id="UP000831156">
    <property type="component" value="Chromosome 7"/>
</dbReference>
<evidence type="ECO:0000256" key="1">
    <source>
        <dbReference type="SAM" id="Coils"/>
    </source>
</evidence>
<accession>A0ABY1UL31</accession>
<sequence length="1010" mass="122844">MEGPIYDENEMCILSCAFLIYNFEYNNFEIKEESEIVKQTNKKINKYGNFILLSNYKYVNNFSYTTNILHYFYKITEHYIFKYVNSIIIDSLFFFKCINEIKYKSTDDFEKENMKENCYIIHDEDNKRHICHDNYLFDYNTLHNYVEQFKKIKGKKKKQKEKSINKNIKIEDDKKVVFTNYGNKININHTNNNNNNNNNLNDKSYMKNKNINNSEPILAFKKSFLYKICQVNDNLHNKKNRMIYLTKIFRKIITRKKIREFICENEKKKKKKYLQFFLHLSLGIFIYIYIYKYIKQNYKSIELFIFLNNLKKIKQLYMDQISYIDNGTILNFIKHIKFINIKMFQYIYISFFVNIYKFVNFIYHLAMLSLYNYFKYYYECDKDLYNKNKKDINIFNINSVNDHSLDNNHNDKKEDNHEYVKEDNHEYVKEDNHDYVKEDNHEYVKEDNHDYVKEDDHKYVKEDNHEYVKEEIEHIFYSNNNLSSIENQNIKYHSLVINTEYKKHLIFDCYIYIFIFFKYIKHLRNTMKYKIEKIQNNIKKIIHLFINIYNINKMEINKNKCNVSKKVNISNSHDFINKDENLNKNINVNVKINDMCDNVSFNDHLYNIYSNYTHLSKKYKNCIKINYEIIKLIHLFHLLLKHFYNYFPILKITNNQRDNLIIYNYYDKSYIYPNENNNNNNKQKVLKKMENQTNDVLKNKEEKMNNFNVFKNVNEYGLDFFYFSETKNDENGRTIHSLVESTKMENFDDILLNENETKLSSYNLSENHMAHDPFLEEEKDQFNSVHFLNSEKLFLYLINNKLDDILINVNMYNFSNENGTIKYTPINGYNILVPKDQNSMNNVVLQNRNDKCCIIYQRSDVLKCLKSQTSVYNRIEEILNKFINNNIILNQLNSNITTENYVSHLNKYNKNILEIYDDHIFDMYYKIPKEKSIESEESIKNKKLLQVKIFLDYEKLYNKKTVETQTIESFFKKDKSIQIMKDKEISTITQQYSQTQKVTNTMFYLKDIYD</sequence>
<feature type="transmembrane region" description="Helical" evidence="2">
    <location>
        <begin position="273"/>
        <end position="291"/>
    </location>
</feature>
<proteinExistence type="predicted"/>
<evidence type="ECO:0000313" key="4">
    <source>
        <dbReference type="Proteomes" id="UP000831156"/>
    </source>
</evidence>